<dbReference type="KEGG" id="fwa:DCMF_08125"/>
<dbReference type="InterPro" id="IPR052024">
    <property type="entry name" value="Methanogen_methyltrans"/>
</dbReference>
<gene>
    <name evidence="2" type="ORF">DCMF_08125</name>
</gene>
<evidence type="ECO:0000313" key="2">
    <source>
        <dbReference type="EMBL" id="ATW28458.1"/>
    </source>
</evidence>
<accession>A0A3G1L1D2</accession>
<reference evidence="2 3" key="1">
    <citation type="submission" date="2016-10" db="EMBL/GenBank/DDBJ databases">
        <title>Complete Genome Sequence of Peptococcaceae strain DCMF.</title>
        <authorList>
            <person name="Edwards R.J."/>
            <person name="Holland S.I."/>
            <person name="Deshpande N.P."/>
            <person name="Wong Y.K."/>
            <person name="Ertan H."/>
            <person name="Manefield M."/>
            <person name="Russell T.L."/>
            <person name="Lee M.J."/>
        </authorList>
    </citation>
    <scope>NUCLEOTIDE SEQUENCE [LARGE SCALE GENOMIC DNA]</scope>
    <source>
        <strain evidence="2 3">DCMF</strain>
    </source>
</reference>
<sequence length="393" mass="44047">MAKKYAEKLDRVTKTINLEQPDRVPFMGIIIGSWAAGYAGYTMKDIFFDYTKYDLAVNQVLQNFDFDCVRIAGGARPGPVFQALGESAKGFTTPGSQSPDDSILQYVDVSYMEAEEYPELIKDPFAFIFEKILPRKYPALRGNAPQQAIALAKSGMLYTKFGSAMRGFTQGWLNNYGNLSLTRGSARAPFDMLADFLRGFKDIMYDLRRYPEEVCSACEALLPLAIKGAKHSFGGPPQKFPFIYMTLHLATYLGPRSFEKFYWPTFKALIQALTDEGYGFLLFFQGNWNAYLDYLTDLPGDKGQILALFETVDMKRAKQVLGKKMCLAGNFSTELLLFGSSNEIEAHAKSLIDDAAPGGGYILTTDKSWLSVQDVKPEKVQILMDAVRRYGVY</sequence>
<dbReference type="PANTHER" id="PTHR47099">
    <property type="entry name" value="METHYLCOBAMIDE:COM METHYLTRANSFERASE MTBA"/>
    <property type="match status" value="1"/>
</dbReference>
<keyword evidence="3" id="KW-1185">Reference proteome</keyword>
<feature type="domain" description="Uroporphyrinogen decarboxylase (URO-D)" evidence="1">
    <location>
        <begin position="184"/>
        <end position="390"/>
    </location>
</feature>
<dbReference type="GO" id="GO:0006779">
    <property type="term" value="P:porphyrin-containing compound biosynthetic process"/>
    <property type="evidence" value="ECO:0007669"/>
    <property type="project" value="InterPro"/>
</dbReference>
<dbReference type="Pfam" id="PF01208">
    <property type="entry name" value="URO-D"/>
    <property type="match status" value="1"/>
</dbReference>
<dbReference type="Gene3D" id="3.20.20.210">
    <property type="match status" value="1"/>
</dbReference>
<dbReference type="InterPro" id="IPR038071">
    <property type="entry name" value="UROD/MetE-like_sf"/>
</dbReference>
<evidence type="ECO:0000313" key="3">
    <source>
        <dbReference type="Proteomes" id="UP000323521"/>
    </source>
</evidence>
<dbReference type="PANTHER" id="PTHR47099:SF1">
    <property type="entry name" value="METHYLCOBAMIDE:COM METHYLTRANSFERASE MTBA"/>
    <property type="match status" value="1"/>
</dbReference>
<protein>
    <recommendedName>
        <fullName evidence="1">Uroporphyrinogen decarboxylase (URO-D) domain-containing protein</fullName>
    </recommendedName>
</protein>
<dbReference type="AlphaFoldDB" id="A0A3G1L1D2"/>
<dbReference type="Proteomes" id="UP000323521">
    <property type="component" value="Chromosome"/>
</dbReference>
<dbReference type="SUPFAM" id="SSF51726">
    <property type="entry name" value="UROD/MetE-like"/>
    <property type="match status" value="1"/>
</dbReference>
<dbReference type="EMBL" id="CP017634">
    <property type="protein sequence ID" value="ATW28458.1"/>
    <property type="molecule type" value="Genomic_DNA"/>
</dbReference>
<organism evidence="2 3">
    <name type="scientific">Formimonas warabiya</name>
    <dbReference type="NCBI Taxonomy" id="1761012"/>
    <lineage>
        <taxon>Bacteria</taxon>
        <taxon>Bacillati</taxon>
        <taxon>Bacillota</taxon>
        <taxon>Clostridia</taxon>
        <taxon>Eubacteriales</taxon>
        <taxon>Peptococcaceae</taxon>
        <taxon>Candidatus Formimonas</taxon>
    </lineage>
</organism>
<proteinExistence type="predicted"/>
<dbReference type="InterPro" id="IPR000257">
    <property type="entry name" value="Uroporphyrinogen_deCOase"/>
</dbReference>
<evidence type="ECO:0000259" key="1">
    <source>
        <dbReference type="Pfam" id="PF01208"/>
    </source>
</evidence>
<name>A0A3G1L1D2_FORW1</name>
<dbReference type="GO" id="GO:0004853">
    <property type="term" value="F:uroporphyrinogen decarboxylase activity"/>
    <property type="evidence" value="ECO:0007669"/>
    <property type="project" value="InterPro"/>
</dbReference>